<feature type="domain" description="FHOD1 N-terminal GTPase-binding" evidence="2">
    <location>
        <begin position="4"/>
        <end position="57"/>
    </location>
</feature>
<dbReference type="GO" id="GO:0030866">
    <property type="term" value="P:cortical actin cytoskeleton organization"/>
    <property type="evidence" value="ECO:0007669"/>
    <property type="project" value="TreeGrafter"/>
</dbReference>
<dbReference type="PANTHER" id="PTHR45920:SF4">
    <property type="entry name" value="FORMIN HOMOLOGY 2 DOMAIN CONTAINING, ISOFORM I"/>
    <property type="match status" value="1"/>
</dbReference>
<feature type="region of interest" description="Disordered" evidence="1">
    <location>
        <begin position="55"/>
        <end position="96"/>
    </location>
</feature>
<organism evidence="3 4">
    <name type="scientific">Tenebrio molitor</name>
    <name type="common">Yellow mealworm beetle</name>
    <dbReference type="NCBI Taxonomy" id="7067"/>
    <lineage>
        <taxon>Eukaryota</taxon>
        <taxon>Metazoa</taxon>
        <taxon>Ecdysozoa</taxon>
        <taxon>Arthropoda</taxon>
        <taxon>Hexapoda</taxon>
        <taxon>Insecta</taxon>
        <taxon>Pterygota</taxon>
        <taxon>Neoptera</taxon>
        <taxon>Endopterygota</taxon>
        <taxon>Coleoptera</taxon>
        <taxon>Polyphaga</taxon>
        <taxon>Cucujiformia</taxon>
        <taxon>Tenebrionidae</taxon>
        <taxon>Tenebrio</taxon>
    </lineage>
</organism>
<sequence length="96" mass="10444">MSLTCRVQYLNDIDPFSYTTNFPDPARPPQHTFSVTLPLINQLAAVHRLLKSPHRRGHLADAAHAAGELTSNPVDPTAPKSVQGEPSEFPDLSASN</sequence>
<evidence type="ECO:0000256" key="1">
    <source>
        <dbReference type="SAM" id="MobiDB-lite"/>
    </source>
</evidence>
<gene>
    <name evidence="3" type="ORF">GEV33_000114</name>
</gene>
<accession>A0A8J6HY61</accession>
<dbReference type="InterPro" id="IPR011989">
    <property type="entry name" value="ARM-like"/>
</dbReference>
<dbReference type="AlphaFoldDB" id="A0A8J6HY61"/>
<dbReference type="EMBL" id="JABDTM020000300">
    <property type="protein sequence ID" value="KAH0822677.1"/>
    <property type="molecule type" value="Genomic_DNA"/>
</dbReference>
<dbReference type="GO" id="GO:0005856">
    <property type="term" value="C:cytoskeleton"/>
    <property type="evidence" value="ECO:0007669"/>
    <property type="project" value="TreeGrafter"/>
</dbReference>
<dbReference type="Proteomes" id="UP000719412">
    <property type="component" value="Unassembled WGS sequence"/>
</dbReference>
<keyword evidence="4" id="KW-1185">Reference proteome</keyword>
<dbReference type="GO" id="GO:0051015">
    <property type="term" value="F:actin filament binding"/>
    <property type="evidence" value="ECO:0007669"/>
    <property type="project" value="TreeGrafter"/>
</dbReference>
<dbReference type="InterPro" id="IPR041387">
    <property type="entry name" value="FHOD1_GBD_N"/>
</dbReference>
<reference evidence="3" key="2">
    <citation type="submission" date="2021-08" db="EMBL/GenBank/DDBJ databases">
        <authorList>
            <person name="Eriksson T."/>
        </authorList>
    </citation>
    <scope>NUCLEOTIDE SEQUENCE</scope>
    <source>
        <strain evidence="3">Stoneville</strain>
        <tissue evidence="3">Whole head</tissue>
    </source>
</reference>
<dbReference type="Gene3D" id="1.25.10.10">
    <property type="entry name" value="Leucine-rich Repeat Variant"/>
    <property type="match status" value="1"/>
</dbReference>
<comment type="caution">
    <text evidence="3">The sequence shown here is derived from an EMBL/GenBank/DDBJ whole genome shotgun (WGS) entry which is preliminary data.</text>
</comment>
<evidence type="ECO:0000259" key="2">
    <source>
        <dbReference type="Pfam" id="PF18382"/>
    </source>
</evidence>
<reference evidence="3" key="1">
    <citation type="journal article" date="2020" name="J Insects Food Feed">
        <title>The yellow mealworm (Tenebrio molitor) genome: a resource for the emerging insects as food and feed industry.</title>
        <authorList>
            <person name="Eriksson T."/>
            <person name="Andere A."/>
            <person name="Kelstrup H."/>
            <person name="Emery V."/>
            <person name="Picard C."/>
        </authorList>
    </citation>
    <scope>NUCLEOTIDE SEQUENCE</scope>
    <source>
        <strain evidence="3">Stoneville</strain>
        <tissue evidence="3">Whole head</tissue>
    </source>
</reference>
<dbReference type="GO" id="GO:0005737">
    <property type="term" value="C:cytoplasm"/>
    <property type="evidence" value="ECO:0007669"/>
    <property type="project" value="TreeGrafter"/>
</dbReference>
<proteinExistence type="predicted"/>
<evidence type="ECO:0000313" key="3">
    <source>
        <dbReference type="EMBL" id="KAH0822677.1"/>
    </source>
</evidence>
<dbReference type="Pfam" id="PF18382">
    <property type="entry name" value="Formin_GBD_N"/>
    <property type="match status" value="1"/>
</dbReference>
<protein>
    <recommendedName>
        <fullName evidence="2">FHOD1 N-terminal GTPase-binding domain-containing protein</fullName>
    </recommendedName>
</protein>
<dbReference type="PANTHER" id="PTHR45920">
    <property type="entry name" value="FORMIN HOMOLOGY 2 DOMAIN CONTAINING, ISOFORM I"/>
    <property type="match status" value="1"/>
</dbReference>
<evidence type="ECO:0000313" key="4">
    <source>
        <dbReference type="Proteomes" id="UP000719412"/>
    </source>
</evidence>
<name>A0A8J6HY61_TENMO</name>